<dbReference type="PANTHER" id="PTHR12827">
    <property type="entry name" value="MEIOTIC CHECKPOINT REGULATOR TSG24 FAMILY MEMBER"/>
    <property type="match status" value="1"/>
</dbReference>
<reference evidence="11" key="1">
    <citation type="journal article" date="2012" name="Nature">
        <title>The tomato genome sequence provides insights into fleshy fruit evolution.</title>
        <authorList>
            <consortium name="Tomato Genome Consortium"/>
        </authorList>
    </citation>
    <scope>NUCLEOTIDE SEQUENCE [LARGE SCALE GENOMIC DNA]</scope>
    <source>
        <strain evidence="11">cv. Heinz 1706</strain>
    </source>
</reference>
<dbReference type="Pfam" id="PF20518">
    <property type="entry name" value="Apc1_MidN"/>
    <property type="match status" value="1"/>
</dbReference>
<evidence type="ECO:0000259" key="10">
    <source>
        <dbReference type="Pfam" id="PF21282"/>
    </source>
</evidence>
<accession>A0A3Q7GUQ3</accession>
<dbReference type="EnsemblPlants" id="Solyc06g048460.2.1">
    <property type="protein sequence ID" value="Solyc06g048460.2.1"/>
    <property type="gene ID" value="Solyc06g048460.2"/>
</dbReference>
<dbReference type="GO" id="GO:0031145">
    <property type="term" value="P:anaphase-promoting complex-dependent catabolic process"/>
    <property type="evidence" value="ECO:0000318"/>
    <property type="project" value="GO_Central"/>
</dbReference>
<evidence type="ECO:0000259" key="7">
    <source>
        <dbReference type="Pfam" id="PF12859"/>
    </source>
</evidence>
<evidence type="ECO:0000256" key="5">
    <source>
        <dbReference type="ARBA" id="ARBA00023306"/>
    </source>
</evidence>
<feature type="transmembrane region" description="Helical" evidence="6">
    <location>
        <begin position="1427"/>
        <end position="1446"/>
    </location>
</feature>
<dbReference type="GO" id="GO:0051301">
    <property type="term" value="P:cell division"/>
    <property type="evidence" value="ECO:0007669"/>
    <property type="project" value="UniProtKB-KW"/>
</dbReference>
<feature type="domain" description="Anaphase-promoting complex subunit 1 middle" evidence="9">
    <location>
        <begin position="514"/>
        <end position="778"/>
    </location>
</feature>
<keyword evidence="3" id="KW-0677">Repeat</keyword>
<keyword evidence="5" id="KW-0131">Cell cycle</keyword>
<dbReference type="Gramene" id="Solyc06g048460.2.1">
    <property type="protein sequence ID" value="Solyc06g048460.2.1"/>
    <property type="gene ID" value="Solyc06g048460.2"/>
</dbReference>
<sequence>MSIGARELTILGDFQPFGLIAEALDGKPSDACVDDYRYFLFSPEVTKQRDEADELDLPSPSDRSDHELFIRGNKIIWSIGSRVYKRFTSPSTVIKACWCRMGDTSDTVLCILQSDSLSIYDTSGEVTSVPLPRSITSIWPLPYGLLLQQAPEGSSQSRIHFSSLSPLLSARNTIRSKRDVSTQQNYTAVHGLDFTIRGDGSSMSSHLILKDPLEEPQPTYIEERGKLNFNKEVDERTIWTGDCVPLMASYNKAKLQHSLWVVETINSNIEMGNSRFPDVPLGVLTKQFSFRRIWQGKGSQTAASKVFLATDDDASPIICLLLQEQKKLLSLRLQTVEINTEVIYDIKPDMSWSIPAISAAPVVVTRPGVKVAGLPFVDIVVLTSENTLLLYCGKQCLCEFKLSHLGKDQVLHDPKIVGLADAVEERINVIVNSGRIYRCTWRRNPSSSLANDCITAMAEGLNSTLYNHFLVLLWRNGDHTYLSGADMTADSEWESFQSVIKQICKESGHTSEKLSDSVSCSSWEFLINSRYHKQYSKSYPITGLSETSIDQQGLYSPGLSMGTLDNSRSSLCAELVTETLDTLHTVYESLKLDNLRKRDLGLLVVLLCDIAAFLSEDCYLDHYIRDFPCLSKGHEVYLTSSSKRTPPSLFRWLESCLKHGYSSASISHLPSLIFRDGSSVVNWGRKIVSFYSLLCGAELLGKKLSSGVSCAIASGSFNTPEEVTVLSMVGERVGLQQLDLLPAGVSLPLRDALDKCRDSPPIDWPAAAYVLLGREDLAFSRLAYSRKSVELEPHMNVNMTCMSAPYMLNLHPVTIPSSISDTVQSEDNKLEDVDSVEGYVADGMEHIFNSGIQLRYGRDLRLNEVRRLLCSARPVVIQTPVNPSASDQDLQQAQLWQLAQRTTALPFGRGAFTLATTCTLLTEALTVPKLILAGRLPAQQNATVNLDPNVRNVQELKSWPEFHNAVAAGLRLAPPQGKMSRTWILYNKPEEPSVVHAGLLLALGLHGHLRVLTITDIYQYYSQEHESTTVGLMLGLAASYRGTMQPAISKSLYVHIPSRHPSSFPELELPTLLQVIAVYIVNRRTEGQCFPPPCTWVTVMFALLFLLSAALLSVGLLYEGSAHPQTMQILLGEIGRRSGGDNVLEREGYAVAAGFSLGLVALGRGEDAPGFVDALVDRLFLYIGGKEPQNERSHLFVPSIDELNRSAGQIMDGTAVNVDVTAPGATIALALMFLKTESELVYSRLSVPQTHFDLHYVRPDFIMLRVIARNMIMWSRVHASEEWIQSQIPEVIQNGVKGLGDTMSDTDEMNSDAFVQAYVHIVVGACISLVPTMESVEFENSNAVPTTDSILSSTSSHKSLLRKIALSFILEGRSGLRYAGSRDGNLQELLYKYALYFLNEIKPVSVSSVAFPKGLSRYIDRGSLETCLHLIVLSLCVVMAGSGHLQTFKLLKYLRGRNSADGHLSFGNQMAVSLAIGFLFIGGGMQTFSTSKSSIAALLTTLYPRLPTGPNDNRCHLQACLGPTHWRATCLKALNRSAFRHLYVLATEARWVQTVDVDSGLPVYCPLEVTVRETEHYAETSFYEVTPCILPERAVLKAVRVCGPRYWSQVINHIPEEKPWSSGDKGDALSSGILYVKRKVGACSYVDDPAGCQSLLSRAMHKVFGLTRLRASAASKDCQDGDMVDQLIGTFSSNPSLISFAQLCCDPNWNSRQVLIYSLLILKSDIDFQEFCLQVLFECVSKDRPALLQVYLSLYTTIGSMVDRVTNDSSNLQDTLFISSLKIALAYNNSLLSKRSTSSKEGIVQSTFLGSVQKRVEVILSSSLEFQKDFSEYMKYGRWPTEDYGRRASTLLSWYVQWYNVPSPFQVKRALDKINEINTSPSVPLLHLLFPTTDVAALYEINRIGFCSRG</sequence>
<dbReference type="InterPro" id="IPR011989">
    <property type="entry name" value="ARM-like"/>
</dbReference>
<dbReference type="Gene3D" id="1.25.10.10">
    <property type="entry name" value="Leucine-rich Repeat Variant"/>
    <property type="match status" value="1"/>
</dbReference>
<dbReference type="InterPro" id="IPR024990">
    <property type="entry name" value="Apc1"/>
</dbReference>
<keyword evidence="6" id="KW-0472">Membrane</keyword>
<dbReference type="InterPro" id="IPR046794">
    <property type="entry name" value="Apc1_MidN"/>
</dbReference>
<feature type="domain" description="Anaphase-promoting complex subunit 1 N-terminal" evidence="7">
    <location>
        <begin position="298"/>
        <end position="499"/>
    </location>
</feature>
<dbReference type="OMA" id="MQPPDSR"/>
<evidence type="ECO:0000259" key="8">
    <source>
        <dbReference type="Pfam" id="PF18122"/>
    </source>
</evidence>
<dbReference type="Pfam" id="PF21282">
    <property type="entry name" value="APC1_3rd"/>
    <property type="match status" value="1"/>
</dbReference>
<feature type="domain" description="Anaphase-promoting complex subunit 1 beta-sandwich" evidence="10">
    <location>
        <begin position="1552"/>
        <end position="1621"/>
    </location>
</feature>
<dbReference type="GO" id="GO:0060090">
    <property type="term" value="F:molecular adaptor activity"/>
    <property type="evidence" value="ECO:0000318"/>
    <property type="project" value="GO_Central"/>
</dbReference>
<feature type="transmembrane region" description="Helical" evidence="6">
    <location>
        <begin position="1096"/>
        <end position="1118"/>
    </location>
</feature>
<keyword evidence="6" id="KW-0812">Transmembrane</keyword>
<comment type="similarity">
    <text evidence="1">Belongs to the APC1 family.</text>
</comment>
<dbReference type="InParanoid" id="A0A3Q7GUQ3"/>
<keyword evidence="12" id="KW-1185">Reference proteome</keyword>
<evidence type="ECO:0000256" key="6">
    <source>
        <dbReference type="SAM" id="Phobius"/>
    </source>
</evidence>
<name>A0A3Q7GUQ3_SOLLC</name>
<dbReference type="PaxDb" id="4081-Solyc06g048450.2.1"/>
<dbReference type="Proteomes" id="UP000004994">
    <property type="component" value="Chromosome 6"/>
</dbReference>
<evidence type="ECO:0000313" key="11">
    <source>
        <dbReference type="EnsemblPlants" id="Solyc06g048460.2.1"/>
    </source>
</evidence>
<dbReference type="PANTHER" id="PTHR12827:SF3">
    <property type="entry name" value="ANAPHASE-PROMOTING COMPLEX SUBUNIT 1"/>
    <property type="match status" value="1"/>
</dbReference>
<keyword evidence="4" id="KW-0498">Mitosis</keyword>
<dbReference type="GO" id="GO:0005680">
    <property type="term" value="C:anaphase-promoting complex"/>
    <property type="evidence" value="ECO:0000318"/>
    <property type="project" value="GO_Central"/>
</dbReference>
<dbReference type="InterPro" id="IPR041221">
    <property type="entry name" value="APC1_C"/>
</dbReference>
<keyword evidence="6" id="KW-1133">Transmembrane helix</keyword>
<dbReference type="InterPro" id="IPR048971">
    <property type="entry name" value="Apc1_3rd"/>
</dbReference>
<organism evidence="11">
    <name type="scientific">Solanum lycopersicum</name>
    <name type="common">Tomato</name>
    <name type="synonym">Lycopersicon esculentum</name>
    <dbReference type="NCBI Taxonomy" id="4081"/>
    <lineage>
        <taxon>Eukaryota</taxon>
        <taxon>Viridiplantae</taxon>
        <taxon>Streptophyta</taxon>
        <taxon>Embryophyta</taxon>
        <taxon>Tracheophyta</taxon>
        <taxon>Spermatophyta</taxon>
        <taxon>Magnoliopsida</taxon>
        <taxon>eudicotyledons</taxon>
        <taxon>Gunneridae</taxon>
        <taxon>Pentapetalae</taxon>
        <taxon>asterids</taxon>
        <taxon>lamiids</taxon>
        <taxon>Solanales</taxon>
        <taxon>Solanaceae</taxon>
        <taxon>Solanoideae</taxon>
        <taxon>Solaneae</taxon>
        <taxon>Solanum</taxon>
        <taxon>Solanum subgen. Lycopersicon</taxon>
    </lineage>
</organism>
<evidence type="ECO:0000256" key="1">
    <source>
        <dbReference type="ARBA" id="ARBA00010547"/>
    </source>
</evidence>
<feature type="domain" description="Anaphase-promoting complex subunit 1 N-terminal" evidence="7">
    <location>
        <begin position="34"/>
        <end position="267"/>
    </location>
</feature>
<feature type="domain" description="Anaphase-promoting complex subunit 1 C-terminal" evidence="8">
    <location>
        <begin position="1686"/>
        <end position="1862"/>
    </location>
</feature>
<dbReference type="GO" id="GO:0070979">
    <property type="term" value="P:protein K11-linked ubiquitination"/>
    <property type="evidence" value="ECO:0000318"/>
    <property type="project" value="GO_Central"/>
</dbReference>
<evidence type="ECO:0000256" key="2">
    <source>
        <dbReference type="ARBA" id="ARBA00022618"/>
    </source>
</evidence>
<keyword evidence="2" id="KW-0132">Cell division</keyword>
<dbReference type="FunCoup" id="A0A3Q7GUQ3">
    <property type="interactions" value="2256"/>
</dbReference>
<evidence type="ECO:0000259" key="9">
    <source>
        <dbReference type="Pfam" id="PF20518"/>
    </source>
</evidence>
<dbReference type="GO" id="GO:0007091">
    <property type="term" value="P:metaphase/anaphase transition of mitotic cell cycle"/>
    <property type="evidence" value="ECO:0000318"/>
    <property type="project" value="GO_Central"/>
</dbReference>
<proteinExistence type="inferred from homology"/>
<evidence type="ECO:0000256" key="4">
    <source>
        <dbReference type="ARBA" id="ARBA00022776"/>
    </source>
</evidence>
<reference evidence="11" key="2">
    <citation type="submission" date="2019-01" db="UniProtKB">
        <authorList>
            <consortium name="EnsemblPlants"/>
        </authorList>
    </citation>
    <scope>IDENTIFICATION</scope>
    <source>
        <strain evidence="11">cv. Heinz 1706</strain>
    </source>
</reference>
<evidence type="ECO:0000313" key="12">
    <source>
        <dbReference type="Proteomes" id="UP000004994"/>
    </source>
</evidence>
<protein>
    <submittedName>
        <fullName evidence="11">Uncharacterized protein</fullName>
    </submittedName>
</protein>
<dbReference type="STRING" id="4081.A0A3Q7GUQ3"/>
<dbReference type="InterPro" id="IPR049255">
    <property type="entry name" value="Apc1_N"/>
</dbReference>
<evidence type="ECO:0000256" key="3">
    <source>
        <dbReference type="ARBA" id="ARBA00022737"/>
    </source>
</evidence>
<dbReference type="Pfam" id="PF12859">
    <property type="entry name" value="ANAPC1"/>
    <property type="match status" value="2"/>
</dbReference>
<dbReference type="Pfam" id="PF18122">
    <property type="entry name" value="APC1_C"/>
    <property type="match status" value="1"/>
</dbReference>